<name>A0ACB8F0I0_9SAUR</name>
<reference evidence="1" key="1">
    <citation type="submission" date="2021-08" db="EMBL/GenBank/DDBJ databases">
        <title>The first chromosome-level gecko genome reveals the dynamic sex chromosomes of Neotropical dwarf geckos (Sphaerodactylidae: Sphaerodactylus).</title>
        <authorList>
            <person name="Pinto B.J."/>
            <person name="Keating S.E."/>
            <person name="Gamble T."/>
        </authorList>
    </citation>
    <scope>NUCLEOTIDE SEQUENCE</scope>
    <source>
        <strain evidence="1">TG3544</strain>
    </source>
</reference>
<evidence type="ECO:0000313" key="1">
    <source>
        <dbReference type="EMBL" id="KAH7998701.1"/>
    </source>
</evidence>
<dbReference type="Proteomes" id="UP000827872">
    <property type="component" value="Linkage Group LG12"/>
</dbReference>
<keyword evidence="2" id="KW-1185">Reference proteome</keyword>
<protein>
    <submittedName>
        <fullName evidence="1">Uncharacterized protein</fullName>
    </submittedName>
</protein>
<proteinExistence type="predicted"/>
<accession>A0ACB8F0I0</accession>
<organism evidence="1 2">
    <name type="scientific">Sphaerodactylus townsendi</name>
    <dbReference type="NCBI Taxonomy" id="933632"/>
    <lineage>
        <taxon>Eukaryota</taxon>
        <taxon>Metazoa</taxon>
        <taxon>Chordata</taxon>
        <taxon>Craniata</taxon>
        <taxon>Vertebrata</taxon>
        <taxon>Euteleostomi</taxon>
        <taxon>Lepidosauria</taxon>
        <taxon>Squamata</taxon>
        <taxon>Bifurcata</taxon>
        <taxon>Gekkota</taxon>
        <taxon>Sphaerodactylidae</taxon>
        <taxon>Sphaerodactylus</taxon>
    </lineage>
</organism>
<sequence length="299" mass="30618">MPATQGDRSTASHHSGATVQRDTSEEAPSAVRATQAPSSPSDSGETGDITATQDTAPGEGPAGHPSSAGSEAASDLSTQQEDRDQEGEEPQGDEEEDSDPREGTSTCPSQRAYVTVVARTHELMAEWTDILRRLTDLRIHQHGAPSELLPHPIPLLGSPVCERRQGAVAPPPPVLVTCSQPWEAAGPTPPVRVSHSQSREAAGPTPPVRVSHSQPREAAGTSPPVQVSHSQPREAAGPSPPVPPTKGKPGETGDQSPPAKRGQSTPPPSGTGAVGGVAAGELGLTSEGGGKDGVETESL</sequence>
<dbReference type="EMBL" id="CM037625">
    <property type="protein sequence ID" value="KAH7998701.1"/>
    <property type="molecule type" value="Genomic_DNA"/>
</dbReference>
<evidence type="ECO:0000313" key="2">
    <source>
        <dbReference type="Proteomes" id="UP000827872"/>
    </source>
</evidence>
<gene>
    <name evidence="1" type="ORF">K3G42_019097</name>
</gene>
<comment type="caution">
    <text evidence="1">The sequence shown here is derived from an EMBL/GenBank/DDBJ whole genome shotgun (WGS) entry which is preliminary data.</text>
</comment>